<feature type="transmembrane region" description="Helical" evidence="6">
    <location>
        <begin position="52"/>
        <end position="71"/>
    </location>
</feature>
<reference evidence="7 8" key="1">
    <citation type="submission" date="2019-12" db="EMBL/GenBank/DDBJ databases">
        <authorList>
            <person name="An T."/>
        </authorList>
    </citation>
    <scope>NUCLEOTIDE SEQUENCE [LARGE SCALE GENOMIC DNA]</scope>
    <source>
        <strain evidence="7 8">JCM 19900</strain>
    </source>
</reference>
<gene>
    <name evidence="7" type="ORF">GO600_06160</name>
</gene>
<protein>
    <submittedName>
        <fullName evidence="7">Branched-chain amino acid ABC transporter permease</fullName>
    </submittedName>
</protein>
<dbReference type="PANTHER" id="PTHR30482:SF10">
    <property type="entry name" value="HIGH-AFFINITY BRANCHED-CHAIN AMINO ACID TRANSPORT PROTEIN BRAE"/>
    <property type="match status" value="1"/>
</dbReference>
<feature type="transmembrane region" description="Helical" evidence="6">
    <location>
        <begin position="154"/>
        <end position="173"/>
    </location>
</feature>
<evidence type="ECO:0000256" key="5">
    <source>
        <dbReference type="ARBA" id="ARBA00023136"/>
    </source>
</evidence>
<keyword evidence="8" id="KW-1185">Reference proteome</keyword>
<accession>A0ABY7RPU1</accession>
<evidence type="ECO:0000313" key="8">
    <source>
        <dbReference type="Proteomes" id="UP001317488"/>
    </source>
</evidence>
<keyword evidence="2" id="KW-1003">Cell membrane</keyword>
<feature type="transmembrane region" description="Helical" evidence="6">
    <location>
        <begin position="27"/>
        <end position="45"/>
    </location>
</feature>
<evidence type="ECO:0000256" key="3">
    <source>
        <dbReference type="ARBA" id="ARBA00022692"/>
    </source>
</evidence>
<keyword evidence="3 6" id="KW-0812">Transmembrane</keyword>
<dbReference type="InterPro" id="IPR043428">
    <property type="entry name" value="LivM-like"/>
</dbReference>
<feature type="transmembrane region" description="Helical" evidence="6">
    <location>
        <begin position="202"/>
        <end position="225"/>
    </location>
</feature>
<organism evidence="7 8">
    <name type="scientific">Thermus antranikianii</name>
    <dbReference type="NCBI Taxonomy" id="88190"/>
    <lineage>
        <taxon>Bacteria</taxon>
        <taxon>Thermotogati</taxon>
        <taxon>Deinococcota</taxon>
        <taxon>Deinococci</taxon>
        <taxon>Thermales</taxon>
        <taxon>Thermaceae</taxon>
        <taxon>Thermus</taxon>
    </lineage>
</organism>
<evidence type="ECO:0000256" key="1">
    <source>
        <dbReference type="ARBA" id="ARBA00004651"/>
    </source>
</evidence>
<feature type="transmembrane region" description="Helical" evidence="6">
    <location>
        <begin position="237"/>
        <end position="265"/>
    </location>
</feature>
<evidence type="ECO:0000256" key="4">
    <source>
        <dbReference type="ARBA" id="ARBA00022989"/>
    </source>
</evidence>
<dbReference type="RefSeq" id="WP_038050601.1">
    <property type="nucleotide sequence ID" value="NZ_CP046617.1"/>
</dbReference>
<name>A0ABY7RPU1_9DEIN</name>
<sequence>MKERLPILILFAGLSFLPLFLDDYLRHLLITALVLALLALSWNILGGFAGQISFGHAAFFGLGAYGAGILAKNGFNPWLALFLGSGIALLGGAIALPTLRLRGPYFALAMLAYAEVLRTLAILAENLTGGAAGLFNIPALHLAGIDLSAKLPNFYIALVLLVLGTSVTFYLRYGPLGLGLAALHEEEAAQAGGVPVFRLKALALFASAGLAGLAGAFQALYIRFLEPPYAFSPEWSIYPLVAALLGGKGTVVGPILGTFGLYLGAELVVKQLLERGYHILTGLLVVLVILFLRRGLFGFLEDRYATLRPKH</sequence>
<proteinExistence type="predicted"/>
<dbReference type="PANTHER" id="PTHR30482">
    <property type="entry name" value="HIGH-AFFINITY BRANCHED-CHAIN AMINO ACID TRANSPORT SYSTEM PERMEASE"/>
    <property type="match status" value="1"/>
</dbReference>
<keyword evidence="5 6" id="KW-0472">Membrane</keyword>
<keyword evidence="4 6" id="KW-1133">Transmembrane helix</keyword>
<feature type="transmembrane region" description="Helical" evidence="6">
    <location>
        <begin position="130"/>
        <end position="147"/>
    </location>
</feature>
<dbReference type="EMBL" id="CP046617">
    <property type="protein sequence ID" value="WCM39712.1"/>
    <property type="molecule type" value="Genomic_DNA"/>
</dbReference>
<evidence type="ECO:0000256" key="6">
    <source>
        <dbReference type="SAM" id="Phobius"/>
    </source>
</evidence>
<evidence type="ECO:0000313" key="7">
    <source>
        <dbReference type="EMBL" id="WCM39712.1"/>
    </source>
</evidence>
<comment type="subcellular location">
    <subcellularLocation>
        <location evidence="1">Cell membrane</location>
        <topology evidence="1">Multi-pass membrane protein</topology>
    </subcellularLocation>
</comment>
<dbReference type="Pfam" id="PF02653">
    <property type="entry name" value="BPD_transp_2"/>
    <property type="match status" value="1"/>
</dbReference>
<dbReference type="InterPro" id="IPR001851">
    <property type="entry name" value="ABC_transp_permease"/>
</dbReference>
<dbReference type="Proteomes" id="UP001317488">
    <property type="component" value="Chromosome"/>
</dbReference>
<feature type="transmembrane region" description="Helical" evidence="6">
    <location>
        <begin position="5"/>
        <end position="21"/>
    </location>
</feature>
<evidence type="ECO:0000256" key="2">
    <source>
        <dbReference type="ARBA" id="ARBA00022475"/>
    </source>
</evidence>
<dbReference type="CDD" id="cd06581">
    <property type="entry name" value="TM_PBP1_LivM_like"/>
    <property type="match status" value="1"/>
</dbReference>
<feature type="transmembrane region" description="Helical" evidence="6">
    <location>
        <begin position="277"/>
        <end position="300"/>
    </location>
</feature>
<feature type="transmembrane region" description="Helical" evidence="6">
    <location>
        <begin position="77"/>
        <end position="98"/>
    </location>
</feature>